<reference evidence="2 3" key="1">
    <citation type="submission" date="2024-06" db="EMBL/GenBank/DDBJ databases">
        <authorList>
            <person name="Kraege A."/>
            <person name="Thomma B."/>
        </authorList>
    </citation>
    <scope>NUCLEOTIDE SEQUENCE [LARGE SCALE GENOMIC DNA]</scope>
</reference>
<keyword evidence="3" id="KW-1185">Reference proteome</keyword>
<evidence type="ECO:0000313" key="3">
    <source>
        <dbReference type="Proteomes" id="UP001497392"/>
    </source>
</evidence>
<protein>
    <submittedName>
        <fullName evidence="2">G11930 protein</fullName>
    </submittedName>
</protein>
<organism evidence="2 3">
    <name type="scientific">Coccomyxa viridis</name>
    <dbReference type="NCBI Taxonomy" id="1274662"/>
    <lineage>
        <taxon>Eukaryota</taxon>
        <taxon>Viridiplantae</taxon>
        <taxon>Chlorophyta</taxon>
        <taxon>core chlorophytes</taxon>
        <taxon>Trebouxiophyceae</taxon>
        <taxon>Trebouxiophyceae incertae sedis</taxon>
        <taxon>Coccomyxaceae</taxon>
        <taxon>Coccomyxa</taxon>
    </lineage>
</organism>
<evidence type="ECO:0000256" key="1">
    <source>
        <dbReference type="SAM" id="MobiDB-lite"/>
    </source>
</evidence>
<accession>A0ABP1GBR8</accession>
<comment type="caution">
    <text evidence="2">The sequence shown here is derived from an EMBL/GenBank/DDBJ whole genome shotgun (WGS) entry which is preliminary data.</text>
</comment>
<sequence>MPVLNADALFESIPFLSKRSRRSLPSVRTTEWTKHSISFAAKVAVCALICTNLVQLLILSAQSSFPCEGDSGPPAPKALPAASDIYSTEMLTSDLPDVVRQSIGAPMPFPDRHFAVFIIFSWNFPLFWTSLQTYMAAGWGRRVIILDNSVDHRILNDPLVKQMVGEVIPTRVQLTFSQCQNFISDISAERNYTYHFWGHADVALQASSPKQSFAEEVLDCMDQIDAAKPEWGIAYFHYDWFSATRHAVDRDLRYDNFITVYMSDCDYYPRVRQAGFATLDAESVCGAVPSVYDMKSHMELPLDDYHKTKEALEGIKITQWDRNSWKWTVWGVGEQIGWELWELTTRQYYRYKWGLEKNLPPHSCKIEVEGPDGQKKPRQEPFETLEDIYVPLSRTTAKDLDDTPGQKPSTADERRLHMF</sequence>
<gene>
    <name evidence="2" type="primary">g11930</name>
    <name evidence="2" type="ORF">VP750_LOCUS10651</name>
</gene>
<dbReference type="Proteomes" id="UP001497392">
    <property type="component" value="Unassembled WGS sequence"/>
</dbReference>
<name>A0ABP1GBR8_9CHLO</name>
<feature type="region of interest" description="Disordered" evidence="1">
    <location>
        <begin position="396"/>
        <end position="419"/>
    </location>
</feature>
<dbReference type="EMBL" id="CAXHTA020000019">
    <property type="protein sequence ID" value="CAL5228745.1"/>
    <property type="molecule type" value="Genomic_DNA"/>
</dbReference>
<proteinExistence type="predicted"/>
<feature type="compositionally biased region" description="Basic and acidic residues" evidence="1">
    <location>
        <begin position="410"/>
        <end position="419"/>
    </location>
</feature>
<evidence type="ECO:0000313" key="2">
    <source>
        <dbReference type="EMBL" id="CAL5228745.1"/>
    </source>
</evidence>